<evidence type="ECO:0000313" key="2">
    <source>
        <dbReference type="EMBL" id="CAH2101660.1"/>
    </source>
</evidence>
<organism evidence="2 3">
    <name type="scientific">Euphydryas editha</name>
    <name type="common">Edith's checkerspot</name>
    <dbReference type="NCBI Taxonomy" id="104508"/>
    <lineage>
        <taxon>Eukaryota</taxon>
        <taxon>Metazoa</taxon>
        <taxon>Ecdysozoa</taxon>
        <taxon>Arthropoda</taxon>
        <taxon>Hexapoda</taxon>
        <taxon>Insecta</taxon>
        <taxon>Pterygota</taxon>
        <taxon>Neoptera</taxon>
        <taxon>Endopterygota</taxon>
        <taxon>Lepidoptera</taxon>
        <taxon>Glossata</taxon>
        <taxon>Ditrysia</taxon>
        <taxon>Papilionoidea</taxon>
        <taxon>Nymphalidae</taxon>
        <taxon>Nymphalinae</taxon>
        <taxon>Euphydryas</taxon>
    </lineage>
</organism>
<protein>
    <submittedName>
        <fullName evidence="2">Uncharacterized protein</fullName>
    </submittedName>
</protein>
<feature type="compositionally biased region" description="Basic and acidic residues" evidence="1">
    <location>
        <begin position="45"/>
        <end position="64"/>
    </location>
</feature>
<comment type="caution">
    <text evidence="2">The sequence shown here is derived from an EMBL/GenBank/DDBJ whole genome shotgun (WGS) entry which is preliminary data.</text>
</comment>
<proteinExistence type="predicted"/>
<dbReference type="Proteomes" id="UP001153954">
    <property type="component" value="Unassembled WGS sequence"/>
</dbReference>
<sequence length="73" mass="8289">MLKRRTSKRFVLGDTSVDEAKYDDEATDVMPSGLLQKFQMTLDSDPDKNECEETDAVKKQDGRLLKLPTPTLQ</sequence>
<keyword evidence="3" id="KW-1185">Reference proteome</keyword>
<evidence type="ECO:0000313" key="3">
    <source>
        <dbReference type="Proteomes" id="UP001153954"/>
    </source>
</evidence>
<dbReference type="EMBL" id="CAKOGL010000024">
    <property type="protein sequence ID" value="CAH2101660.1"/>
    <property type="molecule type" value="Genomic_DNA"/>
</dbReference>
<feature type="region of interest" description="Disordered" evidence="1">
    <location>
        <begin position="42"/>
        <end position="73"/>
    </location>
</feature>
<gene>
    <name evidence="2" type="ORF">EEDITHA_LOCUS16394</name>
</gene>
<reference evidence="2" key="1">
    <citation type="submission" date="2022-03" db="EMBL/GenBank/DDBJ databases">
        <authorList>
            <person name="Tunstrom K."/>
        </authorList>
    </citation>
    <scope>NUCLEOTIDE SEQUENCE</scope>
</reference>
<accession>A0AAU9UXV6</accession>
<dbReference type="AlphaFoldDB" id="A0AAU9UXV6"/>
<name>A0AAU9UXV6_EUPED</name>
<evidence type="ECO:0000256" key="1">
    <source>
        <dbReference type="SAM" id="MobiDB-lite"/>
    </source>
</evidence>